<dbReference type="Pfam" id="PF02014">
    <property type="entry name" value="Reeler"/>
    <property type="match status" value="1"/>
</dbReference>
<reference evidence="11 12" key="1">
    <citation type="submission" date="2020-06" db="EMBL/GenBank/DDBJ databases">
        <authorList>
            <person name="Li R."/>
            <person name="Bekaert M."/>
        </authorList>
    </citation>
    <scope>NUCLEOTIDE SEQUENCE [LARGE SCALE GENOMIC DNA]</scope>
    <source>
        <strain evidence="12">wild</strain>
    </source>
</reference>
<comment type="similarity">
    <text evidence="2">Belongs to the insect defense protein family.</text>
</comment>
<feature type="signal peptide" evidence="9">
    <location>
        <begin position="1"/>
        <end position="20"/>
    </location>
</feature>
<name>A0A6J8BHY5_MYTCO</name>
<evidence type="ECO:0000256" key="5">
    <source>
        <dbReference type="ARBA" id="ARBA00022588"/>
    </source>
</evidence>
<dbReference type="Proteomes" id="UP000507470">
    <property type="component" value="Unassembled WGS sequence"/>
</dbReference>
<dbReference type="EMBL" id="CACVKT020003176">
    <property type="protein sequence ID" value="CAC5382259.1"/>
    <property type="molecule type" value="Genomic_DNA"/>
</dbReference>
<evidence type="ECO:0000256" key="9">
    <source>
        <dbReference type="SAM" id="SignalP"/>
    </source>
</evidence>
<evidence type="ECO:0000256" key="2">
    <source>
        <dbReference type="ARBA" id="ARBA00008501"/>
    </source>
</evidence>
<dbReference type="InterPro" id="IPR042307">
    <property type="entry name" value="Reeler_sf"/>
</dbReference>
<keyword evidence="7" id="KW-0391">Immunity</keyword>
<dbReference type="CDD" id="cd08544">
    <property type="entry name" value="Reeler"/>
    <property type="match status" value="1"/>
</dbReference>
<keyword evidence="4" id="KW-0929">Antimicrobial</keyword>
<accession>A0A6J8BHY5</accession>
<gene>
    <name evidence="11" type="ORF">MCOR_18105</name>
</gene>
<dbReference type="Gene3D" id="2.60.40.4060">
    <property type="entry name" value="Reeler domain"/>
    <property type="match status" value="1"/>
</dbReference>
<organism evidence="11 12">
    <name type="scientific">Mytilus coruscus</name>
    <name type="common">Sea mussel</name>
    <dbReference type="NCBI Taxonomy" id="42192"/>
    <lineage>
        <taxon>Eukaryota</taxon>
        <taxon>Metazoa</taxon>
        <taxon>Spiralia</taxon>
        <taxon>Lophotrochozoa</taxon>
        <taxon>Mollusca</taxon>
        <taxon>Bivalvia</taxon>
        <taxon>Autobranchia</taxon>
        <taxon>Pteriomorphia</taxon>
        <taxon>Mytilida</taxon>
        <taxon>Mytiloidea</taxon>
        <taxon>Mytilidae</taxon>
        <taxon>Mytilinae</taxon>
        <taxon>Mytilus</taxon>
    </lineage>
</organism>
<evidence type="ECO:0000256" key="3">
    <source>
        <dbReference type="ARBA" id="ARBA00022525"/>
    </source>
</evidence>
<protein>
    <recommendedName>
        <fullName evidence="10">Reelin domain-containing protein</fullName>
    </recommendedName>
</protein>
<feature type="domain" description="Reelin" evidence="10">
    <location>
        <begin position="11"/>
        <end position="173"/>
    </location>
</feature>
<dbReference type="OrthoDB" id="6071940at2759"/>
<keyword evidence="12" id="KW-1185">Reference proteome</keyword>
<dbReference type="PANTHER" id="PTHR45828">
    <property type="entry name" value="CYTOCHROME B561/FERRIC REDUCTASE TRANSMEMBRANE"/>
    <property type="match status" value="1"/>
</dbReference>
<dbReference type="FunFam" id="2.60.40.4060:FF:000003">
    <property type="entry name" value="Ferric chelate reductase 1"/>
    <property type="match status" value="1"/>
</dbReference>
<dbReference type="InterPro" id="IPR051237">
    <property type="entry name" value="Ferric-chelate_Red/DefProt"/>
</dbReference>
<keyword evidence="3" id="KW-0964">Secreted</keyword>
<dbReference type="GO" id="GO:0016020">
    <property type="term" value="C:membrane"/>
    <property type="evidence" value="ECO:0007669"/>
    <property type="project" value="TreeGrafter"/>
</dbReference>
<keyword evidence="8" id="KW-0044">Antibiotic</keyword>
<keyword evidence="5" id="KW-0399">Innate immunity</keyword>
<comment type="subcellular location">
    <subcellularLocation>
        <location evidence="1">Secreted</location>
    </subcellularLocation>
</comment>
<dbReference type="AlphaFoldDB" id="A0A6J8BHY5"/>
<evidence type="ECO:0000259" key="10">
    <source>
        <dbReference type="PROSITE" id="PS51019"/>
    </source>
</evidence>
<dbReference type="InterPro" id="IPR002861">
    <property type="entry name" value="Reeler_dom"/>
</dbReference>
<evidence type="ECO:0000313" key="11">
    <source>
        <dbReference type="EMBL" id="CAC5382259.1"/>
    </source>
</evidence>
<feature type="chain" id="PRO_5027107173" description="Reelin domain-containing protein" evidence="9">
    <location>
        <begin position="21"/>
        <end position="190"/>
    </location>
</feature>
<evidence type="ECO:0000256" key="8">
    <source>
        <dbReference type="ARBA" id="ARBA00023022"/>
    </source>
</evidence>
<evidence type="ECO:0000256" key="4">
    <source>
        <dbReference type="ARBA" id="ARBA00022529"/>
    </source>
</evidence>
<dbReference type="GO" id="GO:0045087">
    <property type="term" value="P:innate immune response"/>
    <property type="evidence" value="ECO:0007669"/>
    <property type="project" value="UniProtKB-KW"/>
</dbReference>
<proteinExistence type="inferred from homology"/>
<evidence type="ECO:0000256" key="7">
    <source>
        <dbReference type="ARBA" id="ARBA00022859"/>
    </source>
</evidence>
<evidence type="ECO:0000256" key="1">
    <source>
        <dbReference type="ARBA" id="ARBA00004613"/>
    </source>
</evidence>
<keyword evidence="6 9" id="KW-0732">Signal</keyword>
<evidence type="ECO:0000256" key="6">
    <source>
        <dbReference type="ARBA" id="ARBA00022729"/>
    </source>
</evidence>
<dbReference type="PROSITE" id="PS51019">
    <property type="entry name" value="REELIN"/>
    <property type="match status" value="1"/>
</dbReference>
<sequence length="190" mass="20552">MGMIYLQCFVLLLHCSSVHGKSEGALPQSCNNMTPGHTNTAAQTSPAPYSVTVSKTKYTGGDTISVTLSKTAAKQFKGYLIQARNQDGTKIPGFNLIANSKYLKCDSPNDAVTHTEAAGKDSVTFQFTAPTTSKGNITIFTTAVENYSTYWVMMQSDTIIDAVVTGASSRLFPNCVLVAISLFCFHLYRH</sequence>
<dbReference type="PANTHER" id="PTHR45828:SF9">
    <property type="entry name" value="CELL WALL INTEGRITY AND STRESS RESPONSE COMPONENT 4-LIKE-RELATED"/>
    <property type="match status" value="1"/>
</dbReference>
<dbReference type="GO" id="GO:0042742">
    <property type="term" value="P:defense response to bacterium"/>
    <property type="evidence" value="ECO:0007669"/>
    <property type="project" value="UniProtKB-KW"/>
</dbReference>
<evidence type="ECO:0000313" key="12">
    <source>
        <dbReference type="Proteomes" id="UP000507470"/>
    </source>
</evidence>
<dbReference type="GO" id="GO:0005576">
    <property type="term" value="C:extracellular region"/>
    <property type="evidence" value="ECO:0007669"/>
    <property type="project" value="UniProtKB-SubCell"/>
</dbReference>